<feature type="region of interest" description="Disordered" evidence="12">
    <location>
        <begin position="282"/>
        <end position="368"/>
    </location>
</feature>
<dbReference type="EC" id="2.7.11.1" evidence="2"/>
<dbReference type="FunFam" id="1.10.510.10:FF:000002">
    <property type="entry name" value="Non-specific serine/threonine protein kinase"/>
    <property type="match status" value="1"/>
</dbReference>
<feature type="compositionally biased region" description="Polar residues" evidence="12">
    <location>
        <begin position="430"/>
        <end position="445"/>
    </location>
</feature>
<evidence type="ECO:0000256" key="1">
    <source>
        <dbReference type="ARBA" id="ARBA00006234"/>
    </source>
</evidence>
<dbReference type="PROSITE" id="PS50032">
    <property type="entry name" value="KA1"/>
    <property type="match status" value="2"/>
</dbReference>
<feature type="region of interest" description="Disordered" evidence="12">
    <location>
        <begin position="512"/>
        <end position="765"/>
    </location>
</feature>
<comment type="catalytic activity">
    <reaction evidence="11">
        <text>L-seryl-[protein] + ATP = O-phospho-L-seryl-[protein] + ADP + H(+)</text>
        <dbReference type="Rhea" id="RHEA:17989"/>
        <dbReference type="Rhea" id="RHEA-COMP:9863"/>
        <dbReference type="Rhea" id="RHEA-COMP:11604"/>
        <dbReference type="ChEBI" id="CHEBI:15378"/>
        <dbReference type="ChEBI" id="CHEBI:29999"/>
        <dbReference type="ChEBI" id="CHEBI:30616"/>
        <dbReference type="ChEBI" id="CHEBI:83421"/>
        <dbReference type="ChEBI" id="CHEBI:456216"/>
        <dbReference type="EC" id="2.7.11.1"/>
    </reaction>
</comment>
<evidence type="ECO:0000259" key="13">
    <source>
        <dbReference type="PROSITE" id="PS50011"/>
    </source>
</evidence>
<dbReference type="InterPro" id="IPR015940">
    <property type="entry name" value="UBA"/>
</dbReference>
<feature type="compositionally biased region" description="Acidic residues" evidence="12">
    <location>
        <begin position="1328"/>
        <end position="1339"/>
    </location>
</feature>
<dbReference type="Gene3D" id="1.10.8.10">
    <property type="entry name" value="DNA helicase RuvA subunit, C-terminal domain"/>
    <property type="match status" value="1"/>
</dbReference>
<dbReference type="Gene3D" id="1.10.510.10">
    <property type="entry name" value="Transferase(Phosphotransferase) domain 1"/>
    <property type="match status" value="1"/>
</dbReference>
<dbReference type="InterPro" id="IPR000719">
    <property type="entry name" value="Prot_kinase_dom"/>
</dbReference>
<dbReference type="GO" id="GO:0000226">
    <property type="term" value="P:microtubule cytoskeleton organization"/>
    <property type="evidence" value="ECO:0007669"/>
    <property type="project" value="TreeGrafter"/>
</dbReference>
<dbReference type="InterPro" id="IPR011009">
    <property type="entry name" value="Kinase-like_dom_sf"/>
</dbReference>
<dbReference type="SMART" id="SM00220">
    <property type="entry name" value="S_TKc"/>
    <property type="match status" value="1"/>
</dbReference>
<comment type="similarity">
    <text evidence="1">Belongs to the protein kinase superfamily. CAMK Ser/Thr protein kinase family. SNF1 subfamily.</text>
</comment>
<dbReference type="Proteomes" id="UP000728185">
    <property type="component" value="Unassembled WGS sequence"/>
</dbReference>
<dbReference type="PANTHER" id="PTHR24346:SF82">
    <property type="entry name" value="KP78A-RELATED"/>
    <property type="match status" value="1"/>
</dbReference>
<dbReference type="GO" id="GO:0035556">
    <property type="term" value="P:intracellular signal transduction"/>
    <property type="evidence" value="ECO:0007669"/>
    <property type="project" value="TreeGrafter"/>
</dbReference>
<keyword evidence="6 16" id="KW-0418">Kinase</keyword>
<dbReference type="GO" id="GO:0005737">
    <property type="term" value="C:cytoplasm"/>
    <property type="evidence" value="ECO:0007669"/>
    <property type="project" value="TreeGrafter"/>
</dbReference>
<accession>A0A8E0RUC8</accession>
<dbReference type="SUPFAM" id="SSF56112">
    <property type="entry name" value="Protein kinase-like (PK-like)"/>
    <property type="match status" value="1"/>
</dbReference>
<comment type="catalytic activity">
    <reaction evidence="10">
        <text>L-threonyl-[protein] + ATP = O-phospho-L-threonyl-[protein] + ADP + H(+)</text>
        <dbReference type="Rhea" id="RHEA:46608"/>
        <dbReference type="Rhea" id="RHEA-COMP:11060"/>
        <dbReference type="Rhea" id="RHEA-COMP:11605"/>
        <dbReference type="ChEBI" id="CHEBI:15378"/>
        <dbReference type="ChEBI" id="CHEBI:30013"/>
        <dbReference type="ChEBI" id="CHEBI:30616"/>
        <dbReference type="ChEBI" id="CHEBI:61977"/>
        <dbReference type="ChEBI" id="CHEBI:456216"/>
        <dbReference type="EC" id="2.7.11.1"/>
    </reaction>
</comment>
<dbReference type="SUPFAM" id="SSF103243">
    <property type="entry name" value="KA1-like"/>
    <property type="match status" value="2"/>
</dbReference>
<evidence type="ECO:0000256" key="8">
    <source>
        <dbReference type="ARBA" id="ARBA00037391"/>
    </source>
</evidence>
<feature type="compositionally biased region" description="Polar residues" evidence="12">
    <location>
        <begin position="568"/>
        <end position="586"/>
    </location>
</feature>
<feature type="compositionally biased region" description="Low complexity" evidence="12">
    <location>
        <begin position="911"/>
        <end position="928"/>
    </location>
</feature>
<evidence type="ECO:0000256" key="3">
    <source>
        <dbReference type="ARBA" id="ARBA00022527"/>
    </source>
</evidence>
<evidence type="ECO:0000256" key="2">
    <source>
        <dbReference type="ARBA" id="ARBA00012513"/>
    </source>
</evidence>
<dbReference type="InterPro" id="IPR001772">
    <property type="entry name" value="KA1_dom"/>
</dbReference>
<feature type="region of interest" description="Disordered" evidence="12">
    <location>
        <begin position="1539"/>
        <end position="1615"/>
    </location>
</feature>
<reference evidence="16" key="1">
    <citation type="submission" date="2019-05" db="EMBL/GenBank/DDBJ databases">
        <title>Annotation for the trematode Fasciolopsis buski.</title>
        <authorList>
            <person name="Choi Y.-J."/>
        </authorList>
    </citation>
    <scope>NUCLEOTIDE SEQUENCE</scope>
    <source>
        <strain evidence="16">HT</strain>
        <tissue evidence="16">Whole worm</tissue>
    </source>
</reference>
<feature type="compositionally biased region" description="Polar residues" evidence="12">
    <location>
        <begin position="305"/>
        <end position="352"/>
    </location>
</feature>
<dbReference type="Gene3D" id="3.30.310.80">
    <property type="entry name" value="Kinase associated domain 1, KA1"/>
    <property type="match status" value="2"/>
</dbReference>
<feature type="compositionally biased region" description="Basic and acidic residues" evidence="12">
    <location>
        <begin position="294"/>
        <end position="304"/>
    </location>
</feature>
<dbReference type="InterPro" id="IPR028375">
    <property type="entry name" value="KA1/Ssp2_C"/>
</dbReference>
<feature type="compositionally biased region" description="Low complexity" evidence="12">
    <location>
        <begin position="674"/>
        <end position="698"/>
    </location>
</feature>
<feature type="region of interest" description="Disordered" evidence="12">
    <location>
        <begin position="1252"/>
        <end position="1424"/>
    </location>
</feature>
<dbReference type="FunFam" id="1.10.8.10:FF:000005">
    <property type="entry name" value="Non-specific serine/threonine protein kinase"/>
    <property type="match status" value="1"/>
</dbReference>
<feature type="region of interest" description="Disordered" evidence="12">
    <location>
        <begin position="903"/>
        <end position="928"/>
    </location>
</feature>
<dbReference type="PROSITE" id="PS50030">
    <property type="entry name" value="UBA"/>
    <property type="match status" value="1"/>
</dbReference>
<dbReference type="Gene3D" id="3.30.200.20">
    <property type="entry name" value="Phosphorylase Kinase, domain 1"/>
    <property type="match status" value="1"/>
</dbReference>
<dbReference type="Pfam" id="PF00069">
    <property type="entry name" value="Pkinase"/>
    <property type="match status" value="1"/>
</dbReference>
<dbReference type="GO" id="GO:0005524">
    <property type="term" value="F:ATP binding"/>
    <property type="evidence" value="ECO:0007669"/>
    <property type="project" value="UniProtKB-KW"/>
</dbReference>
<proteinExistence type="inferred from homology"/>
<feature type="compositionally biased region" description="Polar residues" evidence="12">
    <location>
        <begin position="1578"/>
        <end position="1602"/>
    </location>
</feature>
<dbReference type="OrthoDB" id="193931at2759"/>
<evidence type="ECO:0000256" key="7">
    <source>
        <dbReference type="ARBA" id="ARBA00022840"/>
    </source>
</evidence>
<feature type="domain" description="KA1" evidence="15">
    <location>
        <begin position="1499"/>
        <end position="1548"/>
    </location>
</feature>
<comment type="function">
    <text evidence="8">May play a role in sperm motility, especially in the regulation of flagellar function.</text>
</comment>
<evidence type="ECO:0000256" key="9">
    <source>
        <dbReference type="ARBA" id="ARBA00038181"/>
    </source>
</evidence>
<protein>
    <recommendedName>
        <fullName evidence="2">non-specific serine/threonine protein kinase</fullName>
        <ecNumber evidence="2">2.7.11.1</ecNumber>
    </recommendedName>
</protein>
<sequence>MVFFCVLYNFLTVFHSALLLLPFLVKLLEVIESERHLYLVMEYASGGEVFDYLVSHGKMKEVDARVKFRQIVSAVQYCHQKMVVHRDLKAENLLLDADLNIKIADFGFSNYFSTSQKLDTFCGSPPYAAPELFLGRKYEGPEVDVWSLGVILYTLVSGTLPFDGKNLKELRERVLRGTYRVPFYMTRECEMLLKKMLVLNPAKRIPLTEVMRDPWLNTGFDTVLRPFTEPAADYCDPERIETMVRLGFQRNEIQEALTQQRFNNITATYILLSRYDPQVHGRLPGLSNGNSRSNKSEGYSRSRQSETNCTNTNSGILTRPSSALPSTTYTVPQISGHSRRTSFASSRPTVDSSGKDHSISNMPSASPITAVTTSTGITLVTSTMAVTSASCNTGTTTVCMPTVSSHPSGHALPSVRRSATVAEYADRKSNSPSLNIGINSGGLSFSTRSPPSTKTTSPSTVQNSYSPPPSQAPPQEFPPPLHAPPAQASVIIHPTSVTAHLTLVNPTNGPSCVAPLSTQSPAGSPALNASQPPTVLSRTRPLPRKLSTQSGGSSGPTAPLAQSEDDQTATGTLRSPSWLVANTNKLPSAGKSNGSSSSHRHGAAWNASTRSSSDESQSDSDVYDREWGSSESSDSGHSVSRNRSKEDRRHQPSRRQSRRRRTPTGESHSPEQAPSPSVVLAAAPHPAGMSRSSSKSGSNGPPTQEEKQTVNGSGRDSNFARMSSVRRRSSVRSRTNATSMPAATGCAADSSGSAVSKVSSNCTSTNTTTTVTGITGSAADNVKNSTNSVAGRFGHESNESNYEGILAVGGGNAPTTTKDHHHYPLNVAPKPRGLFRGTPNAADILRHPFRSASLRRCNCSEANPFRIAAADGTIRASSATPSSVAPAVPPHSSRLSGALITSTVPSSRSFTPPVATLATSTSSSSSITTTNVITNTTAGAIRRPVVPTPPLATASITNPATRTSYAYHSLRLPSSNASNNTSTNKEGTPESGVRYTGRPPEPSVTSLWASGVVPRNDDRSTPTPAESRDAYALPFNRSIPERSTIQHVPTGRARERLEGPTAGARLVRHPGTHSIATQSIRIRGRSPSHVDLLADGRDSAVTPRPNSPDDLSISSVASSISTLGQNGQTDYDDEDPSGFGQNTIRHARRQSNTLGSPNQQPTARHFSMRPPSTRDNGGAHVSGTGALNNFFRTLTTRISRSKLFRRSAVMHSGTNYPDLESGRVAVGRTEARDRLDPMLAPTLELDKVVVTRGSPSPDTVHKPYSARIPRSRSGATPHRPVSQITPNGAGPNTDTTREDTLNGARGTSGNEYKPTRAEALDPVLIDGVTDEELVPELESGDLKRRSSKRSSSSRDYSRSRSTNRPSARGSRHGTSGNGSGDERTPLKSDSTSTRTGQSGVRRQGSASLSENKTGESGKLAMGGGKMHRSMRYVLRPTFARCPLDEVMVEVKRSLTKHSVDFELVGEHKLQCVYGDPSHGCGALRQNATSSANSSANAAPLEVGGVVHWEMEIGKLAGIGMNGIRFKRINGSMTAFKQIAKNSSSRDYSRSRSTNRPSARGSRHGTSGNGSGDERTPLKSDSTSTRTGQSGVRRQGSASLSENKTGESGKLAMGGGKMHRSMRYVLRPTFARCPLDEVMVEVKRSLTKHSVDFELVGEHKLQCVYGDPSHGCGALRQNATSSANSSANAAPLEVGGVVHWEMEIGKLAGIGMNGIRFKRINGSMTAFKQIAKKLAADLRF</sequence>
<feature type="compositionally biased region" description="Pro residues" evidence="12">
    <location>
        <begin position="466"/>
        <end position="483"/>
    </location>
</feature>
<keyword evidence="17" id="KW-1185">Reference proteome</keyword>
<dbReference type="InterPro" id="IPR008271">
    <property type="entry name" value="Ser/Thr_kinase_AS"/>
</dbReference>
<dbReference type="CDD" id="cd12121">
    <property type="entry name" value="MARK_C_like"/>
    <property type="match status" value="2"/>
</dbReference>
<feature type="compositionally biased region" description="Low complexity" evidence="12">
    <location>
        <begin position="747"/>
        <end position="765"/>
    </location>
</feature>
<keyword evidence="7" id="KW-0067">ATP-binding</keyword>
<feature type="compositionally biased region" description="Low complexity" evidence="12">
    <location>
        <begin position="629"/>
        <end position="639"/>
    </location>
</feature>
<feature type="region of interest" description="Disordered" evidence="12">
    <location>
        <begin position="972"/>
        <end position="1033"/>
    </location>
</feature>
<keyword evidence="5" id="KW-0547">Nucleotide-binding</keyword>
<dbReference type="CDD" id="cd14337">
    <property type="entry name" value="UBA_MARK_Par1"/>
    <property type="match status" value="1"/>
</dbReference>
<feature type="compositionally biased region" description="Low complexity" evidence="12">
    <location>
        <begin position="974"/>
        <end position="984"/>
    </location>
</feature>
<gene>
    <name evidence="16" type="ORF">FBUS_07878</name>
</gene>
<keyword evidence="3" id="KW-0723">Serine/threonine-protein kinase</keyword>
<evidence type="ECO:0000256" key="6">
    <source>
        <dbReference type="ARBA" id="ARBA00022777"/>
    </source>
</evidence>
<dbReference type="Pfam" id="PF02149">
    <property type="entry name" value="KA1"/>
    <property type="match status" value="2"/>
</dbReference>
<feature type="compositionally biased region" description="Low complexity" evidence="12">
    <location>
        <begin position="446"/>
        <end position="465"/>
    </location>
</feature>
<dbReference type="PANTHER" id="PTHR24346">
    <property type="entry name" value="MAP/MICROTUBULE AFFINITY-REGULATING KINASE"/>
    <property type="match status" value="1"/>
</dbReference>
<dbReference type="PROSITE" id="PS00108">
    <property type="entry name" value="PROTEIN_KINASE_ST"/>
    <property type="match status" value="1"/>
</dbReference>
<evidence type="ECO:0000313" key="17">
    <source>
        <dbReference type="Proteomes" id="UP000728185"/>
    </source>
</evidence>
<feature type="compositionally biased region" description="Polar residues" evidence="12">
    <location>
        <begin position="1139"/>
        <end position="1162"/>
    </location>
</feature>
<evidence type="ECO:0000256" key="12">
    <source>
        <dbReference type="SAM" id="MobiDB-lite"/>
    </source>
</evidence>
<evidence type="ECO:0000259" key="15">
    <source>
        <dbReference type="PROSITE" id="PS50032"/>
    </source>
</evidence>
<feature type="domain" description="KA1" evidence="15">
    <location>
        <begin position="1690"/>
        <end position="1739"/>
    </location>
</feature>
<dbReference type="SMART" id="SM00165">
    <property type="entry name" value="UBA"/>
    <property type="match status" value="1"/>
</dbReference>
<comment type="caution">
    <text evidence="16">The sequence shown here is derived from an EMBL/GenBank/DDBJ whole genome shotgun (WGS) entry which is preliminary data.</text>
</comment>
<evidence type="ECO:0000256" key="11">
    <source>
        <dbReference type="ARBA" id="ARBA00048679"/>
    </source>
</evidence>
<evidence type="ECO:0000256" key="4">
    <source>
        <dbReference type="ARBA" id="ARBA00022679"/>
    </source>
</evidence>
<comment type="similarity">
    <text evidence="9">Belongs to the protein kinase superfamily. CAMK Ser/Thr protein kinase family. Smok subfamily.</text>
</comment>
<feature type="region of interest" description="Disordered" evidence="12">
    <location>
        <begin position="1122"/>
        <end position="1181"/>
    </location>
</feature>
<evidence type="ECO:0000259" key="14">
    <source>
        <dbReference type="PROSITE" id="PS50030"/>
    </source>
</evidence>
<dbReference type="EMBL" id="LUCM01006072">
    <property type="protein sequence ID" value="KAA0191858.1"/>
    <property type="molecule type" value="Genomic_DNA"/>
</dbReference>
<organism evidence="16 17">
    <name type="scientific">Fasciolopsis buskii</name>
    <dbReference type="NCBI Taxonomy" id="27845"/>
    <lineage>
        <taxon>Eukaryota</taxon>
        <taxon>Metazoa</taxon>
        <taxon>Spiralia</taxon>
        <taxon>Lophotrochozoa</taxon>
        <taxon>Platyhelminthes</taxon>
        <taxon>Trematoda</taxon>
        <taxon>Digenea</taxon>
        <taxon>Plagiorchiida</taxon>
        <taxon>Echinostomata</taxon>
        <taxon>Echinostomatoidea</taxon>
        <taxon>Fasciolidae</taxon>
        <taxon>Fasciolopsis</taxon>
    </lineage>
</organism>
<keyword evidence="4" id="KW-0808">Transferase</keyword>
<evidence type="ECO:0000256" key="5">
    <source>
        <dbReference type="ARBA" id="ARBA00022741"/>
    </source>
</evidence>
<feature type="compositionally biased region" description="Polar residues" evidence="12">
    <location>
        <begin position="512"/>
        <end position="537"/>
    </location>
</feature>
<feature type="compositionally biased region" description="Polar residues" evidence="12">
    <location>
        <begin position="1387"/>
        <end position="1411"/>
    </location>
</feature>
<evidence type="ECO:0000256" key="10">
    <source>
        <dbReference type="ARBA" id="ARBA00047899"/>
    </source>
</evidence>
<dbReference type="GO" id="GO:0050321">
    <property type="term" value="F:tau-protein kinase activity"/>
    <property type="evidence" value="ECO:0007669"/>
    <property type="project" value="TreeGrafter"/>
</dbReference>
<feature type="domain" description="Protein kinase" evidence="13">
    <location>
        <begin position="1"/>
        <end position="216"/>
    </location>
</feature>
<dbReference type="PROSITE" id="PS50011">
    <property type="entry name" value="PROTEIN_KINASE_DOM"/>
    <property type="match status" value="1"/>
</dbReference>
<feature type="compositionally biased region" description="Polar residues" evidence="12">
    <location>
        <begin position="1282"/>
        <end position="1294"/>
    </location>
</feature>
<feature type="domain" description="UBA" evidence="14">
    <location>
        <begin position="234"/>
        <end position="274"/>
    </location>
</feature>
<feature type="compositionally biased region" description="Low complexity" evidence="12">
    <location>
        <begin position="588"/>
        <end position="597"/>
    </location>
</feature>
<evidence type="ECO:0000313" key="16">
    <source>
        <dbReference type="EMBL" id="KAA0191858.1"/>
    </source>
</evidence>
<name>A0A8E0RUC8_9TREM</name>
<feature type="compositionally biased region" description="Basic residues" evidence="12">
    <location>
        <begin position="651"/>
        <end position="662"/>
    </location>
</feature>
<feature type="region of interest" description="Disordered" evidence="12">
    <location>
        <begin position="423"/>
        <end position="486"/>
    </location>
</feature>